<comment type="subunit">
    <text evidence="6">Monomer.</text>
</comment>
<gene>
    <name evidence="6" type="primary">map</name>
    <name evidence="9" type="ORF">A2591_00875</name>
</gene>
<dbReference type="STRING" id="1802730.A2591_00875"/>
<dbReference type="NCBIfam" id="TIGR00500">
    <property type="entry name" value="met_pdase_I"/>
    <property type="match status" value="1"/>
</dbReference>
<dbReference type="Pfam" id="PF00557">
    <property type="entry name" value="Peptidase_M24"/>
    <property type="match status" value="1"/>
</dbReference>
<dbReference type="SUPFAM" id="SSF55920">
    <property type="entry name" value="Creatinase/aminopeptidase"/>
    <property type="match status" value="1"/>
</dbReference>
<feature type="binding site" evidence="6">
    <location>
        <position position="238"/>
    </location>
    <ligand>
        <name>a divalent metal cation</name>
        <dbReference type="ChEBI" id="CHEBI:60240"/>
        <label>1</label>
    </ligand>
</feature>
<feature type="binding site" evidence="6">
    <location>
        <position position="174"/>
    </location>
    <ligand>
        <name>a divalent metal cation</name>
        <dbReference type="ChEBI" id="CHEBI:60240"/>
        <label>2</label>
        <note>catalytic</note>
    </ligand>
</feature>
<feature type="domain" description="Peptidase M24" evidence="8">
    <location>
        <begin position="12"/>
        <end position="245"/>
    </location>
</feature>
<keyword evidence="4 6" id="KW-0479">Metal-binding</keyword>
<sequence>MITTYTQEEIQHLREGGKRLATILVLVRGAVHPGVSTKDLDALAEKLIREGGDEPAFLGYIPDGAHYPYPATLCTSVNDEIVHGIPRADHVLKEGDIIGIDLGLRHKGFFVDMAMTVPVGTVDEAARVLIDTTKRALDEAISVVGPEGRVGDIGNAIGKFVGSRYGIIRELGGHGVGRHVHEEPYIPNFTQKSPGARFRPGMVIAIEPMLNEGTRGILLDPDGYTFKTADGKRSAHFEHTILITEGGHEVLTALS</sequence>
<dbReference type="InterPro" id="IPR000994">
    <property type="entry name" value="Pept_M24"/>
</dbReference>
<dbReference type="HAMAP" id="MF_01974">
    <property type="entry name" value="MetAP_1"/>
    <property type="match status" value="1"/>
</dbReference>
<dbReference type="PANTHER" id="PTHR43330">
    <property type="entry name" value="METHIONINE AMINOPEPTIDASE"/>
    <property type="match status" value="1"/>
</dbReference>
<dbReference type="PRINTS" id="PR00599">
    <property type="entry name" value="MAPEPTIDASE"/>
</dbReference>
<organism evidence="9 10">
    <name type="scientific">Candidatus Yonathbacteria bacterium RIFOXYD1_FULL_52_36</name>
    <dbReference type="NCBI Taxonomy" id="1802730"/>
    <lineage>
        <taxon>Bacteria</taxon>
        <taxon>Candidatus Yonathiibacteriota</taxon>
    </lineage>
</organism>
<name>A0A1G2SIF7_9BACT</name>
<dbReference type="AlphaFoldDB" id="A0A1G2SIF7"/>
<feature type="binding site" evidence="6">
    <location>
        <position position="101"/>
    </location>
    <ligand>
        <name>a divalent metal cation</name>
        <dbReference type="ChEBI" id="CHEBI:60240"/>
        <label>1</label>
    </ligand>
</feature>
<comment type="similarity">
    <text evidence="6">Belongs to the peptidase M24A family. Methionine aminopeptidase type 1 subfamily.</text>
</comment>
<dbReference type="Gene3D" id="3.90.230.10">
    <property type="entry name" value="Creatinase/methionine aminopeptidase superfamily"/>
    <property type="match status" value="1"/>
</dbReference>
<feature type="binding site" evidence="6">
    <location>
        <position position="112"/>
    </location>
    <ligand>
        <name>a divalent metal cation</name>
        <dbReference type="ChEBI" id="CHEBI:60240"/>
        <label>2</label>
        <note>catalytic</note>
    </ligand>
</feature>
<dbReference type="InterPro" id="IPR001714">
    <property type="entry name" value="Pept_M24_MAP"/>
</dbReference>
<proteinExistence type="inferred from homology"/>
<comment type="catalytic activity">
    <reaction evidence="6 7">
        <text>Release of N-terminal amino acids, preferentially methionine, from peptides and arylamides.</text>
        <dbReference type="EC" id="3.4.11.18"/>
    </reaction>
</comment>
<dbReference type="EC" id="3.4.11.18" evidence="6 7"/>
<evidence type="ECO:0000256" key="1">
    <source>
        <dbReference type="ARBA" id="ARBA00002521"/>
    </source>
</evidence>
<evidence type="ECO:0000256" key="7">
    <source>
        <dbReference type="RuleBase" id="RU003653"/>
    </source>
</evidence>
<evidence type="ECO:0000313" key="9">
    <source>
        <dbReference type="EMBL" id="OHA84863.1"/>
    </source>
</evidence>
<dbReference type="GO" id="GO:0046872">
    <property type="term" value="F:metal ion binding"/>
    <property type="evidence" value="ECO:0007669"/>
    <property type="project" value="UniProtKB-UniRule"/>
</dbReference>
<evidence type="ECO:0000256" key="4">
    <source>
        <dbReference type="ARBA" id="ARBA00022723"/>
    </source>
</evidence>
<comment type="function">
    <text evidence="1 6">Removes the N-terminal methionine from nascent proteins. The N-terminal methionine is often cleaved when the second residue in the primary sequence is small and uncharged (Met-Ala-, Cys, Gly, Pro, Ser, Thr, or Val). Requires deformylation of the N(alpha)-formylated initiator methionine before it can be hydrolyzed.</text>
</comment>
<evidence type="ECO:0000256" key="2">
    <source>
        <dbReference type="ARBA" id="ARBA00022438"/>
    </source>
</evidence>
<dbReference type="GO" id="GO:0004239">
    <property type="term" value="F:initiator methionyl aminopeptidase activity"/>
    <property type="evidence" value="ECO:0007669"/>
    <property type="project" value="UniProtKB-UniRule"/>
</dbReference>
<dbReference type="EMBL" id="MHUZ01000034">
    <property type="protein sequence ID" value="OHA84863.1"/>
    <property type="molecule type" value="Genomic_DNA"/>
</dbReference>
<evidence type="ECO:0000256" key="3">
    <source>
        <dbReference type="ARBA" id="ARBA00022670"/>
    </source>
</evidence>
<dbReference type="GO" id="GO:0006508">
    <property type="term" value="P:proteolysis"/>
    <property type="evidence" value="ECO:0007669"/>
    <property type="project" value="UniProtKB-KW"/>
</dbReference>
<feature type="binding site" evidence="6">
    <location>
        <position position="207"/>
    </location>
    <ligand>
        <name>a divalent metal cation</name>
        <dbReference type="ChEBI" id="CHEBI:60240"/>
        <label>2</label>
        <note>catalytic</note>
    </ligand>
</feature>
<evidence type="ECO:0000256" key="6">
    <source>
        <dbReference type="HAMAP-Rule" id="MF_01974"/>
    </source>
</evidence>
<evidence type="ECO:0000256" key="5">
    <source>
        <dbReference type="ARBA" id="ARBA00022801"/>
    </source>
</evidence>
<feature type="binding site" evidence="6">
    <location>
        <position position="181"/>
    </location>
    <ligand>
        <name>substrate</name>
    </ligand>
</feature>
<dbReference type="Proteomes" id="UP000178168">
    <property type="component" value="Unassembled WGS sequence"/>
</dbReference>
<evidence type="ECO:0000259" key="8">
    <source>
        <dbReference type="Pfam" id="PF00557"/>
    </source>
</evidence>
<feature type="binding site" evidence="6">
    <location>
        <position position="112"/>
    </location>
    <ligand>
        <name>a divalent metal cation</name>
        <dbReference type="ChEBI" id="CHEBI:60240"/>
        <label>1</label>
    </ligand>
</feature>
<dbReference type="GO" id="GO:0070006">
    <property type="term" value="F:metalloaminopeptidase activity"/>
    <property type="evidence" value="ECO:0007669"/>
    <property type="project" value="UniProtKB-UniRule"/>
</dbReference>
<keyword evidence="3 6" id="KW-0645">Protease</keyword>
<comment type="cofactor">
    <cofactor evidence="6">
        <name>Co(2+)</name>
        <dbReference type="ChEBI" id="CHEBI:48828"/>
    </cofactor>
    <cofactor evidence="6">
        <name>Zn(2+)</name>
        <dbReference type="ChEBI" id="CHEBI:29105"/>
    </cofactor>
    <cofactor evidence="6">
        <name>Mn(2+)</name>
        <dbReference type="ChEBI" id="CHEBI:29035"/>
    </cofactor>
    <cofactor evidence="6">
        <name>Fe(2+)</name>
        <dbReference type="ChEBI" id="CHEBI:29033"/>
    </cofactor>
    <text evidence="6">Binds 2 divalent metal cations per subunit. Has a high-affinity and a low affinity metal-binding site. The true nature of the physiological cofactor is under debate. The enzyme is active with cobalt, zinc, manganese or divalent iron ions. Most likely, methionine aminopeptidases function as mononuclear Fe(2+)-metalloproteases under physiological conditions, and the catalytically relevant metal-binding site has been assigned to the histidine-containing high-affinity site.</text>
</comment>
<keyword evidence="2 6" id="KW-0031">Aminopeptidase</keyword>
<dbReference type="InterPro" id="IPR036005">
    <property type="entry name" value="Creatinase/aminopeptidase-like"/>
</dbReference>
<feature type="binding site" evidence="6">
    <location>
        <position position="238"/>
    </location>
    <ligand>
        <name>a divalent metal cation</name>
        <dbReference type="ChEBI" id="CHEBI:60240"/>
        <label>2</label>
        <note>catalytic</note>
    </ligand>
</feature>
<reference evidence="9 10" key="1">
    <citation type="journal article" date="2016" name="Nat. Commun.">
        <title>Thousands of microbial genomes shed light on interconnected biogeochemical processes in an aquifer system.</title>
        <authorList>
            <person name="Anantharaman K."/>
            <person name="Brown C.T."/>
            <person name="Hug L.A."/>
            <person name="Sharon I."/>
            <person name="Castelle C.J."/>
            <person name="Probst A.J."/>
            <person name="Thomas B.C."/>
            <person name="Singh A."/>
            <person name="Wilkins M.J."/>
            <person name="Karaoz U."/>
            <person name="Brodie E.L."/>
            <person name="Williams K.H."/>
            <person name="Hubbard S.S."/>
            <person name="Banfield J.F."/>
        </authorList>
    </citation>
    <scope>NUCLEOTIDE SEQUENCE [LARGE SCALE GENOMIC DNA]</scope>
</reference>
<evidence type="ECO:0000313" key="10">
    <source>
        <dbReference type="Proteomes" id="UP000178168"/>
    </source>
</evidence>
<protein>
    <recommendedName>
        <fullName evidence="6 7">Methionine aminopeptidase</fullName>
        <shortName evidence="6">MAP</shortName>
        <shortName evidence="6">MetAP</shortName>
        <ecNumber evidence="6 7">3.4.11.18</ecNumber>
    </recommendedName>
    <alternativeName>
        <fullName evidence="6">Peptidase M</fullName>
    </alternativeName>
</protein>
<keyword evidence="5 6" id="KW-0378">Hydrolase</keyword>
<dbReference type="PANTHER" id="PTHR43330:SF27">
    <property type="entry name" value="METHIONINE AMINOPEPTIDASE"/>
    <property type="match status" value="1"/>
</dbReference>
<dbReference type="InterPro" id="IPR002467">
    <property type="entry name" value="Pept_M24A_MAP1"/>
</dbReference>
<feature type="binding site" evidence="6">
    <location>
        <position position="83"/>
    </location>
    <ligand>
        <name>substrate</name>
    </ligand>
</feature>
<accession>A0A1G2SIF7</accession>
<dbReference type="GO" id="GO:0005829">
    <property type="term" value="C:cytosol"/>
    <property type="evidence" value="ECO:0007669"/>
    <property type="project" value="TreeGrafter"/>
</dbReference>
<dbReference type="CDD" id="cd01086">
    <property type="entry name" value="MetAP1"/>
    <property type="match status" value="1"/>
</dbReference>
<comment type="caution">
    <text evidence="9">The sequence shown here is derived from an EMBL/GenBank/DDBJ whole genome shotgun (WGS) entry which is preliminary data.</text>
</comment>